<dbReference type="SUPFAM" id="SSF82771">
    <property type="entry name" value="GIY-YIG endonuclease"/>
    <property type="match status" value="1"/>
</dbReference>
<dbReference type="InterPro" id="IPR006350">
    <property type="entry name" value="Intron_endoG1"/>
</dbReference>
<reference evidence="1" key="1">
    <citation type="submission" date="2019-04" db="EMBL/GenBank/DDBJ databases">
        <authorList>
            <person name="Yu Z."/>
            <person name="Deng C."/>
        </authorList>
    </citation>
    <scope>NUCLEOTIDE SEQUENCE</scope>
</reference>
<evidence type="ECO:0008006" key="2">
    <source>
        <dbReference type="Google" id="ProtNLM"/>
    </source>
</evidence>
<organism evidence="1">
    <name type="scientific">Orbilia brochopaga</name>
    <dbReference type="NCBI Taxonomy" id="3140254"/>
    <lineage>
        <taxon>Eukaryota</taxon>
        <taxon>Fungi</taxon>
        <taxon>Dikarya</taxon>
        <taxon>Ascomycota</taxon>
        <taxon>Pezizomycotina</taxon>
        <taxon>Orbiliomycetes</taxon>
        <taxon>Orbiliales</taxon>
        <taxon>Orbiliaceae</taxon>
        <taxon>Orbilia</taxon>
    </lineage>
</organism>
<dbReference type="EMBL" id="MK820635">
    <property type="protein sequence ID" value="QCW06888.1"/>
    <property type="molecule type" value="Genomic_DNA"/>
</dbReference>
<geneLocation type="mitochondrion" evidence="1"/>
<keyword evidence="1" id="KW-0496">Mitochondrion</keyword>
<sequence length="167" mass="19069">MYYSLYHITNRKDSIICKALLKYGYSKFSLEILEYCDPSILIEREQYYIDVLKPQYNVLKVAGSSKGRKQTESAKLKISKSKTGVKPKAETLNLLREHLSILNKSKAFKVEVNNVITKETIIYDSLPLSAASLGCSTPTIINYDKRISQGKNALFKGIYKIKIIRHK</sequence>
<proteinExistence type="predicted"/>
<dbReference type="AlphaFoldDB" id="A0A4Y5N032"/>
<dbReference type="GO" id="GO:0004519">
    <property type="term" value="F:endonuclease activity"/>
    <property type="evidence" value="ECO:0007669"/>
    <property type="project" value="InterPro"/>
</dbReference>
<dbReference type="Gene3D" id="3.40.1440.10">
    <property type="entry name" value="GIY-YIG endonuclease"/>
    <property type="match status" value="1"/>
</dbReference>
<dbReference type="NCBIfam" id="TIGR01453">
    <property type="entry name" value="grpIintron_endo"/>
    <property type="match status" value="1"/>
</dbReference>
<accession>A0A4Y5N032</accession>
<gene>
    <name evidence="1" type="primary">orf167</name>
</gene>
<dbReference type="InterPro" id="IPR035901">
    <property type="entry name" value="GIY-YIG_endonuc_sf"/>
</dbReference>
<protein>
    <recommendedName>
        <fullName evidence="2">GIY-YIG endonuclease</fullName>
    </recommendedName>
</protein>
<name>A0A4Y5N032_9PEZI</name>
<evidence type="ECO:0000313" key="1">
    <source>
        <dbReference type="EMBL" id="QCW06888.1"/>
    </source>
</evidence>